<dbReference type="Pfam" id="PF00436">
    <property type="entry name" value="SSB"/>
    <property type="match status" value="1"/>
</dbReference>
<dbReference type="InterPro" id="IPR000424">
    <property type="entry name" value="Primosome_PriB/ssb"/>
</dbReference>
<evidence type="ECO:0000256" key="1">
    <source>
        <dbReference type="ARBA" id="ARBA00023125"/>
    </source>
</evidence>
<evidence type="ECO:0000256" key="2">
    <source>
        <dbReference type="PIRNR" id="PIRNR002070"/>
    </source>
</evidence>
<organism evidence="5 6">
    <name type="scientific">Advenella mandrilli</name>
    <dbReference type="NCBI Taxonomy" id="2800330"/>
    <lineage>
        <taxon>Bacteria</taxon>
        <taxon>Pseudomonadati</taxon>
        <taxon>Pseudomonadota</taxon>
        <taxon>Betaproteobacteria</taxon>
        <taxon>Burkholderiales</taxon>
        <taxon>Alcaligenaceae</taxon>
    </lineage>
</organism>
<dbReference type="NCBIfam" id="TIGR00621">
    <property type="entry name" value="ssb"/>
    <property type="match status" value="1"/>
</dbReference>
<keyword evidence="6" id="KW-1185">Reference proteome</keyword>
<dbReference type="PROSITE" id="PS50935">
    <property type="entry name" value="SSB"/>
    <property type="match status" value="1"/>
</dbReference>
<gene>
    <name evidence="5" type="ORF">JHL22_05155</name>
</gene>
<comment type="caution">
    <text evidence="5">The sequence shown here is derived from an EMBL/GenBank/DDBJ whole genome shotgun (WGS) entry which is preliminary data.</text>
</comment>
<dbReference type="PANTHER" id="PTHR10302:SF0">
    <property type="entry name" value="SINGLE-STRANDED DNA-BINDING PROTEIN, MITOCHONDRIAL"/>
    <property type="match status" value="1"/>
</dbReference>
<dbReference type="RefSeq" id="WP_200234635.1">
    <property type="nucleotide sequence ID" value="NZ_JAENGP010000004.1"/>
</dbReference>
<dbReference type="Gene3D" id="2.40.50.140">
    <property type="entry name" value="Nucleic acid-binding proteins"/>
    <property type="match status" value="1"/>
</dbReference>
<protein>
    <recommendedName>
        <fullName evidence="2 3">Single-stranded DNA-binding protein</fullName>
    </recommendedName>
</protein>
<dbReference type="GO" id="GO:0003677">
    <property type="term" value="F:DNA binding"/>
    <property type="evidence" value="ECO:0007669"/>
    <property type="project" value="UniProtKB-KW"/>
</dbReference>
<evidence type="ECO:0000256" key="4">
    <source>
        <dbReference type="SAM" id="MobiDB-lite"/>
    </source>
</evidence>
<dbReference type="InterPro" id="IPR012340">
    <property type="entry name" value="NA-bd_OB-fold"/>
</dbReference>
<dbReference type="InterPro" id="IPR011344">
    <property type="entry name" value="ssDNA-bd"/>
</dbReference>
<dbReference type="EMBL" id="JAENGP010000004">
    <property type="protein sequence ID" value="MBK1780599.1"/>
    <property type="molecule type" value="Genomic_DNA"/>
</dbReference>
<evidence type="ECO:0000313" key="5">
    <source>
        <dbReference type="EMBL" id="MBK1780599.1"/>
    </source>
</evidence>
<dbReference type="SUPFAM" id="SSF50249">
    <property type="entry name" value="Nucleic acid-binding proteins"/>
    <property type="match status" value="1"/>
</dbReference>
<dbReference type="PANTHER" id="PTHR10302">
    <property type="entry name" value="SINGLE-STRANDED DNA-BINDING PROTEIN"/>
    <property type="match status" value="1"/>
</dbReference>
<evidence type="ECO:0000313" key="6">
    <source>
        <dbReference type="Proteomes" id="UP000635316"/>
    </source>
</evidence>
<dbReference type="PIRSF" id="PIRSF002070">
    <property type="entry name" value="SSB"/>
    <property type="match status" value="1"/>
</dbReference>
<dbReference type="Proteomes" id="UP000635316">
    <property type="component" value="Unassembled WGS sequence"/>
</dbReference>
<keyword evidence="1 2" id="KW-0238">DNA-binding</keyword>
<sequence length="140" mass="15392">MAQLIGVARLGRDAEVRHTRDGKAVADLSLAFSYGKKQDGKQPTQWVKGSLWRDNAEAIAQYLTKGQQLYVVLSDVHIQTFQRNDGTQGTALAATVSMFEFVGSQAQPQEQQRAAPPPPQRQRPAAPPANIMDMDDSIPF</sequence>
<feature type="compositionally biased region" description="Low complexity" evidence="4">
    <location>
        <begin position="105"/>
        <end position="114"/>
    </location>
</feature>
<feature type="region of interest" description="Disordered" evidence="4">
    <location>
        <begin position="103"/>
        <end position="140"/>
    </location>
</feature>
<proteinExistence type="predicted"/>
<feature type="compositionally biased region" description="Pro residues" evidence="4">
    <location>
        <begin position="115"/>
        <end position="127"/>
    </location>
</feature>
<evidence type="ECO:0000256" key="3">
    <source>
        <dbReference type="RuleBase" id="RU000524"/>
    </source>
</evidence>
<accession>A0ABS1ED80</accession>
<name>A0ABS1ED80_9BURK</name>
<reference evidence="5 6" key="1">
    <citation type="submission" date="2020-12" db="EMBL/GenBank/DDBJ databases">
        <authorList>
            <person name="Lu T."/>
            <person name="Wang Q."/>
            <person name="Han X."/>
        </authorList>
    </citation>
    <scope>NUCLEOTIDE SEQUENCE [LARGE SCALE GENOMIC DNA]</scope>
    <source>
        <strain evidence="5 6">WQ 585</strain>
    </source>
</reference>
<dbReference type="CDD" id="cd04496">
    <property type="entry name" value="SSB_OBF"/>
    <property type="match status" value="1"/>
</dbReference>